<dbReference type="EMBL" id="FM204883">
    <property type="protein sequence ID" value="CAW92460.1"/>
    <property type="molecule type" value="Genomic_DNA"/>
</dbReference>
<dbReference type="AlphaFoldDB" id="C0M936"/>
<accession>C0M936</accession>
<evidence type="ECO:0000313" key="2">
    <source>
        <dbReference type="Proteomes" id="UP000001365"/>
    </source>
</evidence>
<proteinExistence type="predicted"/>
<gene>
    <name evidence="1" type="ordered locus">SEQ_0343</name>
</gene>
<evidence type="ECO:0000313" key="1">
    <source>
        <dbReference type="EMBL" id="CAW92460.1"/>
    </source>
</evidence>
<reference evidence="1 2" key="1">
    <citation type="journal article" date="2009" name="PLoS Pathog.">
        <title>Genomic evidence for the evolution of Streptococcus equi: host restriction, increased virulence, and genetic exchange with human pathogens.</title>
        <authorList>
            <person name="Holden M.T.G."/>
            <person name="Heather Z."/>
            <person name="Paillot R."/>
            <person name="Steward K.F."/>
            <person name="Webb K."/>
            <person name="Ainslie F."/>
            <person name="Jourdan T."/>
            <person name="Bason N.C."/>
            <person name="Holroyd N.E."/>
            <person name="Mungall K."/>
            <person name="Quail M.A."/>
            <person name="Sanders M."/>
            <person name="Simmonds M."/>
            <person name="Willey D."/>
            <person name="Brooks K."/>
            <person name="Aanensen D.M."/>
            <person name="Spratt B.G."/>
            <person name="Jolley K.A."/>
            <person name="Maiden M.C.J."/>
            <person name="Kehoe M."/>
            <person name="Chanter N."/>
            <person name="Bentley S.D."/>
            <person name="Robinson C."/>
            <person name="Maskell D.J."/>
            <person name="Parkhill J."/>
            <person name="Waller A.S."/>
        </authorList>
    </citation>
    <scope>NUCLEOTIDE SEQUENCE [LARGE SCALE GENOMIC DNA]</scope>
    <source>
        <strain evidence="1 2">4047</strain>
    </source>
</reference>
<dbReference type="KEGG" id="seu:SEQ_0343"/>
<dbReference type="Proteomes" id="UP000001365">
    <property type="component" value="Chromosome"/>
</dbReference>
<name>C0M936_STRE4</name>
<dbReference type="HOGENOM" id="CLU_2977186_0_0_9"/>
<sequence length="58" mass="6671">MQTKTRLKSNPIKTITHLEGENFLLKSCSLCLYILIVTEFELQVTDKKDNRSVCLELA</sequence>
<protein>
    <submittedName>
        <fullName evidence="1">Uncharacterized protein</fullName>
    </submittedName>
</protein>
<organism evidence="1 2">
    <name type="scientific">Streptococcus equi subsp. equi (strain 4047)</name>
    <dbReference type="NCBI Taxonomy" id="553482"/>
    <lineage>
        <taxon>Bacteria</taxon>
        <taxon>Bacillati</taxon>
        <taxon>Bacillota</taxon>
        <taxon>Bacilli</taxon>
        <taxon>Lactobacillales</taxon>
        <taxon>Streptococcaceae</taxon>
        <taxon>Streptococcus</taxon>
    </lineage>
</organism>